<keyword evidence="1" id="KW-0624">Polysaccharide degradation</keyword>
<dbReference type="Proteomes" id="UP000265341">
    <property type="component" value="Unassembled WGS sequence"/>
</dbReference>
<dbReference type="Gene3D" id="3.40.50.1820">
    <property type="entry name" value="alpha/beta hydrolase"/>
    <property type="match status" value="1"/>
</dbReference>
<dbReference type="PANTHER" id="PTHR48098">
    <property type="entry name" value="ENTEROCHELIN ESTERASE-RELATED"/>
    <property type="match status" value="1"/>
</dbReference>
<gene>
    <name evidence="1" type="ORF">Mrose_01429</name>
</gene>
<sequence>MHVEKIVGWESYPKGRGHTVSGDVRVFRKLHSPQLGNYRDILVYLPPSYAASQKRYPVLYMHDGQNIFDEATSYVGEWHVDEIMEDLAKEGLEALVVGIPNAGVRRLDEYSPFEDSEYGGGEGEAYLRFLLEAVKPLIDRDFRTLPRREHTFVMGSSMGGLISLYAFFRHPEVFGGAGVMSPSLWFGDRRVFDYVEATPFVPGRLYMDVGYKESTLSHVSSRRYLADVRRMHRILLRKGYKEGDYLYLEDKRGVHNEADWARRLPGALRFLLGAG</sequence>
<dbReference type="AlphaFoldDB" id="A0A399ETW6"/>
<dbReference type="InterPro" id="IPR000801">
    <property type="entry name" value="Esterase-like"/>
</dbReference>
<reference evidence="1 2" key="1">
    <citation type="submission" date="2018-08" db="EMBL/GenBank/DDBJ databases">
        <title>Meiothermus roseus NBRC 110900 genome sequencing project.</title>
        <authorList>
            <person name="Da Costa M.S."/>
            <person name="Albuquerque L."/>
            <person name="Raposo P."/>
            <person name="Froufe H.J.C."/>
            <person name="Barroso C.S."/>
            <person name="Egas C."/>
        </authorList>
    </citation>
    <scope>NUCLEOTIDE SEQUENCE [LARGE SCALE GENOMIC DNA]</scope>
    <source>
        <strain evidence="1 2">NBRC 110900</strain>
    </source>
</reference>
<evidence type="ECO:0000313" key="1">
    <source>
        <dbReference type="EMBL" id="RIH87145.1"/>
    </source>
</evidence>
<dbReference type="InterPro" id="IPR050583">
    <property type="entry name" value="Mycobacterial_A85_antigen"/>
</dbReference>
<dbReference type="PANTHER" id="PTHR48098:SF6">
    <property type="entry name" value="FERRI-BACILLIBACTIN ESTERASE BESA"/>
    <property type="match status" value="1"/>
</dbReference>
<accession>A0A399ETW6</accession>
<keyword evidence="1" id="KW-0378">Hydrolase</keyword>
<evidence type="ECO:0000313" key="2">
    <source>
        <dbReference type="Proteomes" id="UP000265341"/>
    </source>
</evidence>
<keyword evidence="1" id="KW-0119">Carbohydrate metabolism</keyword>
<dbReference type="GO" id="GO:0045493">
    <property type="term" value="P:xylan catabolic process"/>
    <property type="evidence" value="ECO:0007669"/>
    <property type="project" value="UniProtKB-KW"/>
</dbReference>
<organism evidence="1 2">
    <name type="scientific">Calidithermus roseus</name>
    <dbReference type="NCBI Taxonomy" id="1644118"/>
    <lineage>
        <taxon>Bacteria</taxon>
        <taxon>Thermotogati</taxon>
        <taxon>Deinococcota</taxon>
        <taxon>Deinococci</taxon>
        <taxon>Thermales</taxon>
        <taxon>Thermaceae</taxon>
        <taxon>Calidithermus</taxon>
    </lineage>
</organism>
<keyword evidence="1" id="KW-0858">Xylan degradation</keyword>
<dbReference type="GO" id="GO:0016798">
    <property type="term" value="F:hydrolase activity, acting on glycosyl bonds"/>
    <property type="evidence" value="ECO:0007669"/>
    <property type="project" value="UniProtKB-KW"/>
</dbReference>
<dbReference type="InterPro" id="IPR029058">
    <property type="entry name" value="AB_hydrolase_fold"/>
</dbReference>
<keyword evidence="2" id="KW-1185">Reference proteome</keyword>
<proteinExistence type="predicted"/>
<comment type="caution">
    <text evidence="1">The sequence shown here is derived from an EMBL/GenBank/DDBJ whole genome shotgun (WGS) entry which is preliminary data.</text>
</comment>
<dbReference type="Pfam" id="PF00756">
    <property type="entry name" value="Esterase"/>
    <property type="match status" value="1"/>
</dbReference>
<name>A0A399ETW6_9DEIN</name>
<protein>
    <submittedName>
        <fullName evidence="1">Endo-1,4-beta-xylanase/feruloyl esterase</fullName>
    </submittedName>
</protein>
<keyword evidence="1" id="KW-0326">Glycosidase</keyword>
<dbReference type="EMBL" id="QWLA01000022">
    <property type="protein sequence ID" value="RIH87145.1"/>
    <property type="molecule type" value="Genomic_DNA"/>
</dbReference>
<dbReference type="SUPFAM" id="SSF53474">
    <property type="entry name" value="alpha/beta-Hydrolases"/>
    <property type="match status" value="1"/>
</dbReference>